<keyword evidence="4 5" id="KW-0132">Cell division</keyword>
<dbReference type="Pfam" id="PF03776">
    <property type="entry name" value="MinE"/>
    <property type="match status" value="1"/>
</dbReference>
<accession>A0A832A368</accession>
<protein>
    <recommendedName>
        <fullName evidence="2 4">Cell division topological specificity factor</fullName>
    </recommendedName>
</protein>
<dbReference type="GO" id="GO:0051301">
    <property type="term" value="P:cell division"/>
    <property type="evidence" value="ECO:0007669"/>
    <property type="project" value="UniProtKB-KW"/>
</dbReference>
<dbReference type="GO" id="GO:0032955">
    <property type="term" value="P:regulation of division septum assembly"/>
    <property type="evidence" value="ECO:0007669"/>
    <property type="project" value="InterPro"/>
</dbReference>
<proteinExistence type="inferred from homology"/>
<evidence type="ECO:0000256" key="1">
    <source>
        <dbReference type="ARBA" id="ARBA00008168"/>
    </source>
</evidence>
<dbReference type="InterPro" id="IPR036707">
    <property type="entry name" value="MinE_sf"/>
</dbReference>
<organism evidence="5">
    <name type="scientific">Desulfacinum infernum</name>
    <dbReference type="NCBI Taxonomy" id="35837"/>
    <lineage>
        <taxon>Bacteria</taxon>
        <taxon>Pseudomonadati</taxon>
        <taxon>Thermodesulfobacteriota</taxon>
        <taxon>Syntrophobacteria</taxon>
        <taxon>Syntrophobacterales</taxon>
        <taxon>Syntrophobacteraceae</taxon>
        <taxon>Desulfacinum</taxon>
    </lineage>
</organism>
<dbReference type="Gene3D" id="3.30.1070.10">
    <property type="entry name" value="Cell division topological specificity factor MinE"/>
    <property type="match status" value="1"/>
</dbReference>
<sequence length="89" mass="10165">MLKAIQKFFRDRGSADTAKKRLGVVLMHDRLDISPQLLEALKNDIIDVLSRYMEIDRGSIKVDFEKGKDYTALVSNVHVKRVYRNAAAT</sequence>
<evidence type="ECO:0000256" key="2">
    <source>
        <dbReference type="ARBA" id="ARBA00020112"/>
    </source>
</evidence>
<evidence type="ECO:0000256" key="4">
    <source>
        <dbReference type="HAMAP-Rule" id="MF_00262"/>
    </source>
</evidence>
<keyword evidence="4" id="KW-0131">Cell cycle</keyword>
<comment type="function">
    <text evidence="3 4">Prevents the cell division inhibition by proteins MinC and MinD at internal division sites while permitting inhibition at polar sites. This ensures cell division at the proper site by restricting the formation of a division septum at the midpoint of the long axis of the cell.</text>
</comment>
<dbReference type="SUPFAM" id="SSF55229">
    <property type="entry name" value="Cell division protein MinE topological specificity domain"/>
    <property type="match status" value="1"/>
</dbReference>
<dbReference type="HAMAP" id="MF_00262">
    <property type="entry name" value="MinE"/>
    <property type="match status" value="1"/>
</dbReference>
<name>A0A832A368_9BACT</name>
<dbReference type="AlphaFoldDB" id="A0A832A368"/>
<reference evidence="5" key="1">
    <citation type="journal article" date="2020" name="mSystems">
        <title>Genome- and Community-Level Interaction Insights into Carbon Utilization and Element Cycling Functions of Hydrothermarchaeota in Hydrothermal Sediment.</title>
        <authorList>
            <person name="Zhou Z."/>
            <person name="Liu Y."/>
            <person name="Xu W."/>
            <person name="Pan J."/>
            <person name="Luo Z.H."/>
            <person name="Li M."/>
        </authorList>
    </citation>
    <scope>NUCLEOTIDE SEQUENCE [LARGE SCALE GENOMIC DNA]</scope>
    <source>
        <strain evidence="5">SpSt-456</strain>
    </source>
</reference>
<gene>
    <name evidence="4 5" type="primary">minE</name>
    <name evidence="5" type="ORF">ENS06_10400</name>
</gene>
<evidence type="ECO:0000313" key="5">
    <source>
        <dbReference type="EMBL" id="HFK97713.1"/>
    </source>
</evidence>
<comment type="similarity">
    <text evidence="1 4">Belongs to the MinE family.</text>
</comment>
<evidence type="ECO:0000256" key="3">
    <source>
        <dbReference type="ARBA" id="ARBA00025265"/>
    </source>
</evidence>
<dbReference type="InterPro" id="IPR005527">
    <property type="entry name" value="MinE"/>
</dbReference>
<comment type="caution">
    <text evidence="5">The sequence shown here is derived from an EMBL/GenBank/DDBJ whole genome shotgun (WGS) entry which is preliminary data.</text>
</comment>
<dbReference type="EMBL" id="DSTK01000032">
    <property type="protein sequence ID" value="HFK97713.1"/>
    <property type="molecule type" value="Genomic_DNA"/>
</dbReference>
<dbReference type="NCBIfam" id="TIGR01215">
    <property type="entry name" value="minE"/>
    <property type="match status" value="1"/>
</dbReference>